<organism evidence="3 4">
    <name type="scientific">Novymonas esmeraldas</name>
    <dbReference type="NCBI Taxonomy" id="1808958"/>
    <lineage>
        <taxon>Eukaryota</taxon>
        <taxon>Discoba</taxon>
        <taxon>Euglenozoa</taxon>
        <taxon>Kinetoplastea</taxon>
        <taxon>Metakinetoplastina</taxon>
        <taxon>Trypanosomatida</taxon>
        <taxon>Trypanosomatidae</taxon>
        <taxon>Novymonas</taxon>
    </lineage>
</organism>
<protein>
    <recommendedName>
        <fullName evidence="5">Crescentin</fullName>
    </recommendedName>
</protein>
<evidence type="ECO:0000256" key="1">
    <source>
        <dbReference type="SAM" id="Coils"/>
    </source>
</evidence>
<reference evidence="3 4" key="1">
    <citation type="journal article" date="2021" name="MBio">
        <title>A New Model Trypanosomatid, Novymonas esmeraldas: Genomic Perception of Its 'Candidatus Pandoraea novymonadis' Endosymbiont.</title>
        <authorList>
            <person name="Zakharova A."/>
            <person name="Saura A."/>
            <person name="Butenko A."/>
            <person name="Podesvova L."/>
            <person name="Warmusova S."/>
            <person name="Kostygov A.Y."/>
            <person name="Nenarokova A."/>
            <person name="Lukes J."/>
            <person name="Opperdoes F.R."/>
            <person name="Yurchenko V."/>
        </authorList>
    </citation>
    <scope>NUCLEOTIDE SEQUENCE [LARGE SCALE GENOMIC DNA]</scope>
    <source>
        <strain evidence="3 4">E262AT.01</strain>
    </source>
</reference>
<feature type="coiled-coil region" evidence="1">
    <location>
        <begin position="139"/>
        <end position="177"/>
    </location>
</feature>
<accession>A0AAW0ESN8</accession>
<dbReference type="Proteomes" id="UP001430356">
    <property type="component" value="Unassembled WGS sequence"/>
</dbReference>
<name>A0AAW0ESN8_9TRYP</name>
<keyword evidence="4" id="KW-1185">Reference proteome</keyword>
<dbReference type="AlphaFoldDB" id="A0AAW0ESN8"/>
<comment type="caution">
    <text evidence="3">The sequence shown here is derived from an EMBL/GenBank/DDBJ whole genome shotgun (WGS) entry which is preliminary data.</text>
</comment>
<evidence type="ECO:0000256" key="2">
    <source>
        <dbReference type="SAM" id="MobiDB-lite"/>
    </source>
</evidence>
<proteinExistence type="predicted"/>
<evidence type="ECO:0000313" key="3">
    <source>
        <dbReference type="EMBL" id="KAK7195678.1"/>
    </source>
</evidence>
<feature type="compositionally biased region" description="Basic and acidic residues" evidence="2">
    <location>
        <begin position="329"/>
        <end position="338"/>
    </location>
</feature>
<dbReference type="EMBL" id="JAECZO010000059">
    <property type="protein sequence ID" value="KAK7195678.1"/>
    <property type="molecule type" value="Genomic_DNA"/>
</dbReference>
<keyword evidence="1" id="KW-0175">Coiled coil</keyword>
<gene>
    <name evidence="3" type="ORF">NESM_000497600</name>
</gene>
<evidence type="ECO:0008006" key="5">
    <source>
        <dbReference type="Google" id="ProtNLM"/>
    </source>
</evidence>
<sequence length="377" mass="43598">MAEAEGAAFSTLCDRLLHDHPGNRAVEDVVIKLEVAHTQHVNAVKRGFNEDLTRLERESKEDCDRRESRAAEDAAYHASQLARTTADFERQLAVASDTYRRDLERVKLAYESLLEDGKRRTAMVAQIHDDHARELKRTKDESERIIGNKDKEIARLNRKLEEEALLTRQMLAEADEQRRLIEDDGAMLRSKLLDNEVLREKAEMLHREEVMRLMSQQENIIRTSTYVLNQFQNRSADLEVELSRVRAMMFDQEYQSFRAKLRDDAFKVGAVDLHREMDALDARKERDRRALGDVLERVAAAKESQEETLRQYQVDLQAEMAKLREAQRLKEEKGESLHLKLPSGASVTFKTRSTPRRSPSKDENISNNLSVEINGRE</sequence>
<feature type="region of interest" description="Disordered" evidence="2">
    <location>
        <begin position="329"/>
        <end position="377"/>
    </location>
</feature>
<evidence type="ECO:0000313" key="4">
    <source>
        <dbReference type="Proteomes" id="UP001430356"/>
    </source>
</evidence>